<dbReference type="PROSITE" id="PS50405">
    <property type="entry name" value="GST_CTER"/>
    <property type="match status" value="1"/>
</dbReference>
<sequence>MAGAPPSPAAAGGGSEPFLWSHPVSSYAQKVRIALRYKNIAFTFQTPRGGGSGIPAATDTEFSSGNPRVEMPMLVDGDVRIFDSTIILEYIEDKWPEPALLPAAQADPAGRARARMIEDVCDTHYEAINWGLGEVNSFGRAEGPAAEKLAAQAEHQIGQVQKWLTEQLGGKEWFGGERFGWADLTVAVMVNRTASYGIRPEAGSALEKWFLRVGDVPAVKETLQECNDVLKTPPPYKDILKQGLLRRQYRDHRLEWMIKSGGIDVVLDGMEKNNIRFPWPDPLG</sequence>
<dbReference type="Proteomes" id="UP000027920">
    <property type="component" value="Unassembled WGS sequence"/>
</dbReference>
<dbReference type="GeneID" id="25286211"/>
<evidence type="ECO:0000259" key="1">
    <source>
        <dbReference type="PROSITE" id="PS50404"/>
    </source>
</evidence>
<dbReference type="CDD" id="cd00570">
    <property type="entry name" value="GST_N_family"/>
    <property type="match status" value="1"/>
</dbReference>
<dbReference type="OrthoDB" id="249703at2759"/>
<dbReference type="EMBL" id="AMGV01000017">
    <property type="protein sequence ID" value="KEF52470.1"/>
    <property type="molecule type" value="Genomic_DNA"/>
</dbReference>
<dbReference type="PANTHER" id="PTHR42673:SF4">
    <property type="entry name" value="MALEYLACETOACETATE ISOMERASE"/>
    <property type="match status" value="1"/>
</dbReference>
<accession>A0A072PA68</accession>
<dbReference type="RefSeq" id="XP_013255060.1">
    <property type="nucleotide sequence ID" value="XM_013399606.1"/>
</dbReference>
<reference evidence="3 4" key="1">
    <citation type="submission" date="2013-03" db="EMBL/GenBank/DDBJ databases">
        <title>The Genome Sequence of Exophiala aquamarina CBS 119918.</title>
        <authorList>
            <consortium name="The Broad Institute Genomics Platform"/>
            <person name="Cuomo C."/>
            <person name="de Hoog S."/>
            <person name="Gorbushina A."/>
            <person name="Walker B."/>
            <person name="Young S.K."/>
            <person name="Zeng Q."/>
            <person name="Gargeya S."/>
            <person name="Fitzgerald M."/>
            <person name="Haas B."/>
            <person name="Abouelleil A."/>
            <person name="Allen A.W."/>
            <person name="Alvarado L."/>
            <person name="Arachchi H.M."/>
            <person name="Berlin A.M."/>
            <person name="Chapman S.B."/>
            <person name="Gainer-Dewar J."/>
            <person name="Goldberg J."/>
            <person name="Griggs A."/>
            <person name="Gujja S."/>
            <person name="Hansen M."/>
            <person name="Howarth C."/>
            <person name="Imamovic A."/>
            <person name="Ireland A."/>
            <person name="Larimer J."/>
            <person name="McCowan C."/>
            <person name="Murphy C."/>
            <person name="Pearson M."/>
            <person name="Poon T.W."/>
            <person name="Priest M."/>
            <person name="Roberts A."/>
            <person name="Saif S."/>
            <person name="Shea T."/>
            <person name="Sisk P."/>
            <person name="Sykes S."/>
            <person name="Wortman J."/>
            <person name="Nusbaum C."/>
            <person name="Birren B."/>
        </authorList>
    </citation>
    <scope>NUCLEOTIDE SEQUENCE [LARGE SCALE GENOMIC DNA]</scope>
    <source>
        <strain evidence="3 4">CBS 119918</strain>
    </source>
</reference>
<dbReference type="SFLD" id="SFLDG00358">
    <property type="entry name" value="Main_(cytGST)"/>
    <property type="match status" value="1"/>
</dbReference>
<keyword evidence="4" id="KW-1185">Reference proteome</keyword>
<proteinExistence type="predicted"/>
<dbReference type="GO" id="GO:0016034">
    <property type="term" value="F:maleylacetoacetate isomerase activity"/>
    <property type="evidence" value="ECO:0007669"/>
    <property type="project" value="TreeGrafter"/>
</dbReference>
<dbReference type="Gene3D" id="1.20.1050.10">
    <property type="match status" value="1"/>
</dbReference>
<dbReference type="CDD" id="cd00299">
    <property type="entry name" value="GST_C_family"/>
    <property type="match status" value="1"/>
</dbReference>
<dbReference type="SUPFAM" id="SSF47616">
    <property type="entry name" value="GST C-terminal domain-like"/>
    <property type="match status" value="1"/>
</dbReference>
<evidence type="ECO:0000313" key="4">
    <source>
        <dbReference type="Proteomes" id="UP000027920"/>
    </source>
</evidence>
<evidence type="ECO:0000313" key="3">
    <source>
        <dbReference type="EMBL" id="KEF52470.1"/>
    </source>
</evidence>
<organism evidence="3 4">
    <name type="scientific">Exophiala aquamarina CBS 119918</name>
    <dbReference type="NCBI Taxonomy" id="1182545"/>
    <lineage>
        <taxon>Eukaryota</taxon>
        <taxon>Fungi</taxon>
        <taxon>Dikarya</taxon>
        <taxon>Ascomycota</taxon>
        <taxon>Pezizomycotina</taxon>
        <taxon>Eurotiomycetes</taxon>
        <taxon>Chaetothyriomycetidae</taxon>
        <taxon>Chaetothyriales</taxon>
        <taxon>Herpotrichiellaceae</taxon>
        <taxon>Exophiala</taxon>
    </lineage>
</organism>
<feature type="domain" description="GST N-terminal" evidence="1">
    <location>
        <begin position="15"/>
        <end position="99"/>
    </location>
</feature>
<evidence type="ECO:0008006" key="5">
    <source>
        <dbReference type="Google" id="ProtNLM"/>
    </source>
</evidence>
<dbReference type="SFLD" id="SFLDS00019">
    <property type="entry name" value="Glutathione_Transferase_(cytos"/>
    <property type="match status" value="1"/>
</dbReference>
<dbReference type="InterPro" id="IPR004046">
    <property type="entry name" value="GST_C"/>
</dbReference>
<dbReference type="InterPro" id="IPR036249">
    <property type="entry name" value="Thioredoxin-like_sf"/>
</dbReference>
<dbReference type="Gene3D" id="3.40.30.10">
    <property type="entry name" value="Glutaredoxin"/>
    <property type="match status" value="1"/>
</dbReference>
<dbReference type="PROSITE" id="PS50404">
    <property type="entry name" value="GST_NTER"/>
    <property type="match status" value="1"/>
</dbReference>
<feature type="domain" description="GST C-terminal" evidence="2">
    <location>
        <begin position="107"/>
        <end position="234"/>
    </location>
</feature>
<dbReference type="InterPro" id="IPR040079">
    <property type="entry name" value="Glutathione_S-Trfase"/>
</dbReference>
<protein>
    <recommendedName>
        <fullName evidence="5">Glutathione S-transferase</fullName>
    </recommendedName>
</protein>
<comment type="caution">
    <text evidence="3">The sequence shown here is derived from an EMBL/GenBank/DDBJ whole genome shotgun (WGS) entry which is preliminary data.</text>
</comment>
<dbReference type="VEuPathDB" id="FungiDB:A1O9_11312"/>
<dbReference type="GO" id="GO:0004364">
    <property type="term" value="F:glutathione transferase activity"/>
    <property type="evidence" value="ECO:0007669"/>
    <property type="project" value="TreeGrafter"/>
</dbReference>
<dbReference type="InterPro" id="IPR004045">
    <property type="entry name" value="Glutathione_S-Trfase_N"/>
</dbReference>
<evidence type="ECO:0000259" key="2">
    <source>
        <dbReference type="PROSITE" id="PS50405"/>
    </source>
</evidence>
<dbReference type="STRING" id="1182545.A0A072PA68"/>
<dbReference type="PANTHER" id="PTHR42673">
    <property type="entry name" value="MALEYLACETOACETATE ISOMERASE"/>
    <property type="match status" value="1"/>
</dbReference>
<dbReference type="SUPFAM" id="SSF52833">
    <property type="entry name" value="Thioredoxin-like"/>
    <property type="match status" value="1"/>
</dbReference>
<dbReference type="Pfam" id="PF00043">
    <property type="entry name" value="GST_C"/>
    <property type="match status" value="1"/>
</dbReference>
<dbReference type="InterPro" id="IPR036282">
    <property type="entry name" value="Glutathione-S-Trfase_C_sf"/>
</dbReference>
<dbReference type="GO" id="GO:0006749">
    <property type="term" value="P:glutathione metabolic process"/>
    <property type="evidence" value="ECO:0007669"/>
    <property type="project" value="TreeGrafter"/>
</dbReference>
<dbReference type="Pfam" id="PF13417">
    <property type="entry name" value="GST_N_3"/>
    <property type="match status" value="1"/>
</dbReference>
<name>A0A072PA68_9EURO</name>
<dbReference type="AlphaFoldDB" id="A0A072PA68"/>
<dbReference type="HOGENOM" id="CLU_011226_5_3_1"/>
<dbReference type="InterPro" id="IPR010987">
    <property type="entry name" value="Glutathione-S-Trfase_C-like"/>
</dbReference>
<gene>
    <name evidence="3" type="ORF">A1O9_11312</name>
</gene>
<dbReference type="GO" id="GO:0006559">
    <property type="term" value="P:L-phenylalanine catabolic process"/>
    <property type="evidence" value="ECO:0007669"/>
    <property type="project" value="TreeGrafter"/>
</dbReference>